<protein>
    <recommendedName>
        <fullName evidence="3">Transposase</fullName>
    </recommendedName>
</protein>
<dbReference type="RefSeq" id="WP_193934116.1">
    <property type="nucleotide sequence ID" value="NZ_CAWPMZ010000100.1"/>
</dbReference>
<organism evidence="1 2">
    <name type="scientific">Gloeocapsopsis crepidinum LEGE 06123</name>
    <dbReference type="NCBI Taxonomy" id="588587"/>
    <lineage>
        <taxon>Bacteria</taxon>
        <taxon>Bacillati</taxon>
        <taxon>Cyanobacteriota</taxon>
        <taxon>Cyanophyceae</taxon>
        <taxon>Oscillatoriophycideae</taxon>
        <taxon>Chroococcales</taxon>
        <taxon>Chroococcaceae</taxon>
        <taxon>Gloeocapsopsis</taxon>
    </lineage>
</organism>
<dbReference type="EMBL" id="JADEWN010000063">
    <property type="protein sequence ID" value="MBE9192702.1"/>
    <property type="molecule type" value="Genomic_DNA"/>
</dbReference>
<gene>
    <name evidence="1" type="ORF">IQ230_20580</name>
</gene>
<keyword evidence="2" id="KW-1185">Reference proteome</keyword>
<evidence type="ECO:0008006" key="3">
    <source>
        <dbReference type="Google" id="ProtNLM"/>
    </source>
</evidence>
<evidence type="ECO:0000313" key="2">
    <source>
        <dbReference type="Proteomes" id="UP000651156"/>
    </source>
</evidence>
<name>A0ABR9UWM3_9CHRO</name>
<reference evidence="1 2" key="1">
    <citation type="submission" date="2020-10" db="EMBL/GenBank/DDBJ databases">
        <authorList>
            <person name="Castelo-Branco R."/>
            <person name="Eusebio N."/>
            <person name="Adriana R."/>
            <person name="Vieira A."/>
            <person name="Brugerolle De Fraissinette N."/>
            <person name="Rezende De Castro R."/>
            <person name="Schneider M.P."/>
            <person name="Vasconcelos V."/>
            <person name="Leao P.N."/>
        </authorList>
    </citation>
    <scope>NUCLEOTIDE SEQUENCE [LARGE SCALE GENOMIC DNA]</scope>
    <source>
        <strain evidence="1 2">LEGE 06123</strain>
    </source>
</reference>
<dbReference type="Proteomes" id="UP000651156">
    <property type="component" value="Unassembled WGS sequence"/>
</dbReference>
<comment type="caution">
    <text evidence="1">The sequence shown here is derived from an EMBL/GenBank/DDBJ whole genome shotgun (WGS) entry which is preliminary data.</text>
</comment>
<proteinExistence type="predicted"/>
<accession>A0ABR9UWM3</accession>
<evidence type="ECO:0000313" key="1">
    <source>
        <dbReference type="EMBL" id="MBE9192702.1"/>
    </source>
</evidence>
<sequence>MQNTFPLSTQKKVNKIFSVFIFTKLECDRSITPNKLTNPDTTNSGAVQNFGYLHFVGAIIWTDSYCFVSCPQALPSKMYLSIGRILQEIWVGGVVAHWNLFF</sequence>